<proteinExistence type="predicted"/>
<gene>
    <name evidence="1" type="ORF">S01H4_00211</name>
</gene>
<comment type="caution">
    <text evidence="1">The sequence shown here is derived from an EMBL/GenBank/DDBJ whole genome shotgun (WGS) entry which is preliminary data.</text>
</comment>
<reference evidence="1" key="1">
    <citation type="journal article" date="2014" name="Front. Microbiol.">
        <title>High frequency of phylogenetically diverse reductive dehalogenase-homologous genes in deep subseafloor sedimentary metagenomes.</title>
        <authorList>
            <person name="Kawai M."/>
            <person name="Futagami T."/>
            <person name="Toyoda A."/>
            <person name="Takaki Y."/>
            <person name="Nishi S."/>
            <person name="Hori S."/>
            <person name="Arai W."/>
            <person name="Tsubouchi T."/>
            <person name="Morono Y."/>
            <person name="Uchiyama I."/>
            <person name="Ito T."/>
            <person name="Fujiyama A."/>
            <person name="Inagaki F."/>
            <person name="Takami H."/>
        </authorList>
    </citation>
    <scope>NUCLEOTIDE SEQUENCE</scope>
    <source>
        <strain evidence="1">Expedition CK06-06</strain>
    </source>
</reference>
<protein>
    <submittedName>
        <fullName evidence="1">Uncharacterized protein</fullName>
    </submittedName>
</protein>
<sequence length="219" mass="25596">MVSVEDIKSKYNKGILKCQKLYAAGKPGATRSTKGKIVEDITKDIIGMAWSKISSDINRLKMDRKKVIVKTNDETYKLSQDIHVYIDNVFKISVECKSYTEVAMYKKILFDSFLMKETVPTIDYFFLVQLENFMRGDYGKNIEAKGESESVITLNRLFPDIDIIVITLLDEDREIKKPIHIPEYFKPLRDERINYAIEKFKEIMLISQNINRERLNEVF</sequence>
<organism evidence="1">
    <name type="scientific">marine sediment metagenome</name>
    <dbReference type="NCBI Taxonomy" id="412755"/>
    <lineage>
        <taxon>unclassified sequences</taxon>
        <taxon>metagenomes</taxon>
        <taxon>ecological metagenomes</taxon>
    </lineage>
</organism>
<accession>X0ZMN3</accession>
<dbReference type="EMBL" id="BART01000023">
    <property type="protein sequence ID" value="GAG61648.1"/>
    <property type="molecule type" value="Genomic_DNA"/>
</dbReference>
<evidence type="ECO:0000313" key="1">
    <source>
        <dbReference type="EMBL" id="GAG61648.1"/>
    </source>
</evidence>
<dbReference type="AlphaFoldDB" id="X0ZMN3"/>
<name>X0ZMN3_9ZZZZ</name>